<keyword evidence="4" id="KW-0560">Oxidoreductase</keyword>
<dbReference type="InterPro" id="IPR051689">
    <property type="entry name" value="Sterol_desaturase/TMEM195"/>
</dbReference>
<keyword evidence="2" id="KW-0812">Transmembrane</keyword>
<reference evidence="9 10" key="1">
    <citation type="submission" date="2024-09" db="EMBL/GenBank/DDBJ databases">
        <authorList>
            <person name="Sun Q."/>
            <person name="Mori K."/>
        </authorList>
    </citation>
    <scope>NUCLEOTIDE SEQUENCE [LARGE SCALE GENOMIC DNA]</scope>
    <source>
        <strain evidence="9 10">CCM 7659</strain>
    </source>
</reference>
<sequence length="413" mass="44506">MKVDLTVLAIPGFVGAMAAEYAWHRRNPGEETSAGTYELADTMASLTMGIGSLVAPLITDGLGEAVGTRRGRALRALMCVSLAGAAVATAGDVIRRSRTSGLLEAGTVPSTRETGTAQSLAGELVTTSSSSHNSTTTAAPQRTATSTPQGTAAPTAPTDPLAPTVPHEPAALARITGGAAVTALASTVVTVSTLWSAKTASGALFRRTPLDLGTGALAYAVGIVGWDFLYYWNHRLSHESRWLWAVHVVHHSSERYNLATALRQPVAEALTIYVPYGALSLLGVRPAIVQNARAINLLYQFWVHTEAIRSIGRAETVFNSPSHHRVHHGSNRRYLDRNHGGILILWDRLFGTFEPERERVVYGLTTNIETHNPVRIATHEWVAIARDVFRSRTWRDRVSYLVRGPGWAGAARD</sequence>
<evidence type="ECO:0000256" key="7">
    <source>
        <dbReference type="SAM" id="MobiDB-lite"/>
    </source>
</evidence>
<evidence type="ECO:0000256" key="6">
    <source>
        <dbReference type="ARBA" id="ARBA00023136"/>
    </source>
</evidence>
<dbReference type="InterPro" id="IPR006694">
    <property type="entry name" value="Fatty_acid_hydroxylase"/>
</dbReference>
<dbReference type="PANTHER" id="PTHR21624">
    <property type="entry name" value="STEROL DESATURASE-RELATED PROTEIN"/>
    <property type="match status" value="1"/>
</dbReference>
<protein>
    <submittedName>
        <fullName evidence="9">Sterol desaturase family protein</fullName>
    </submittedName>
</protein>
<proteinExistence type="predicted"/>
<dbReference type="RefSeq" id="WP_338403644.1">
    <property type="nucleotide sequence ID" value="NZ_JAALDM010000319.1"/>
</dbReference>
<evidence type="ECO:0000313" key="9">
    <source>
        <dbReference type="EMBL" id="MFB9259854.1"/>
    </source>
</evidence>
<accession>A0ABV5JQ72</accession>
<dbReference type="EMBL" id="JBHMDY010000004">
    <property type="protein sequence ID" value="MFB9259854.1"/>
    <property type="molecule type" value="Genomic_DNA"/>
</dbReference>
<evidence type="ECO:0000256" key="3">
    <source>
        <dbReference type="ARBA" id="ARBA00022989"/>
    </source>
</evidence>
<evidence type="ECO:0000313" key="10">
    <source>
        <dbReference type="Proteomes" id="UP001589700"/>
    </source>
</evidence>
<evidence type="ECO:0000256" key="1">
    <source>
        <dbReference type="ARBA" id="ARBA00004127"/>
    </source>
</evidence>
<dbReference type="Pfam" id="PF04116">
    <property type="entry name" value="FA_hydroxylase"/>
    <property type="match status" value="1"/>
</dbReference>
<evidence type="ECO:0000256" key="4">
    <source>
        <dbReference type="ARBA" id="ARBA00023002"/>
    </source>
</evidence>
<dbReference type="PANTHER" id="PTHR21624:SF1">
    <property type="entry name" value="ALKYLGLYCEROL MONOOXYGENASE"/>
    <property type="match status" value="1"/>
</dbReference>
<comment type="caution">
    <text evidence="9">The sequence shown here is derived from an EMBL/GenBank/DDBJ whole genome shotgun (WGS) entry which is preliminary data.</text>
</comment>
<feature type="compositionally biased region" description="Polar residues" evidence="7">
    <location>
        <begin position="108"/>
        <end position="119"/>
    </location>
</feature>
<evidence type="ECO:0000259" key="8">
    <source>
        <dbReference type="Pfam" id="PF04116"/>
    </source>
</evidence>
<dbReference type="Proteomes" id="UP001589700">
    <property type="component" value="Unassembled WGS sequence"/>
</dbReference>
<evidence type="ECO:0000256" key="5">
    <source>
        <dbReference type="ARBA" id="ARBA00023098"/>
    </source>
</evidence>
<feature type="region of interest" description="Disordered" evidence="7">
    <location>
        <begin position="104"/>
        <end position="166"/>
    </location>
</feature>
<keyword evidence="3" id="KW-1133">Transmembrane helix</keyword>
<comment type="subcellular location">
    <subcellularLocation>
        <location evidence="1">Endomembrane system</location>
        <topology evidence="1">Multi-pass membrane protein</topology>
    </subcellularLocation>
</comment>
<evidence type="ECO:0000256" key="2">
    <source>
        <dbReference type="ARBA" id="ARBA00022692"/>
    </source>
</evidence>
<keyword evidence="10" id="KW-1185">Reference proteome</keyword>
<keyword evidence="5" id="KW-0443">Lipid metabolism</keyword>
<keyword evidence="6" id="KW-0472">Membrane</keyword>
<gene>
    <name evidence="9" type="ORF">ACFFVD_08575</name>
</gene>
<feature type="domain" description="Fatty acid hydroxylase" evidence="8">
    <location>
        <begin position="220"/>
        <end position="352"/>
    </location>
</feature>
<name>A0ABV5JQ72_9ACTN</name>
<organism evidence="9 10">
    <name type="scientific">Dietzia aerolata</name>
    <dbReference type="NCBI Taxonomy" id="595984"/>
    <lineage>
        <taxon>Bacteria</taxon>
        <taxon>Bacillati</taxon>
        <taxon>Actinomycetota</taxon>
        <taxon>Actinomycetes</taxon>
        <taxon>Mycobacteriales</taxon>
        <taxon>Dietziaceae</taxon>
        <taxon>Dietzia</taxon>
    </lineage>
</organism>
<feature type="compositionally biased region" description="Low complexity" evidence="7">
    <location>
        <begin position="126"/>
        <end position="165"/>
    </location>
</feature>